<protein>
    <submittedName>
        <fullName evidence="1">Uncharacterized protein</fullName>
    </submittedName>
</protein>
<reference evidence="1 2" key="1">
    <citation type="submission" date="2015-10" db="EMBL/GenBank/DDBJ databases">
        <title>Genome analyses suggest a sexual origin of heterokaryosis in a supposedly ancient asexual fungus.</title>
        <authorList>
            <person name="Ropars J."/>
            <person name="Sedzielewska K."/>
            <person name="Noel J."/>
            <person name="Charron P."/>
            <person name="Farinelli L."/>
            <person name="Marton T."/>
            <person name="Kruger M."/>
            <person name="Pelin A."/>
            <person name="Brachmann A."/>
            <person name="Corradi N."/>
        </authorList>
    </citation>
    <scope>NUCLEOTIDE SEQUENCE [LARGE SCALE GENOMIC DNA]</scope>
    <source>
        <strain evidence="1 2">A4</strain>
    </source>
</reference>
<dbReference type="VEuPathDB" id="FungiDB:RhiirFUN_024024"/>
<keyword evidence="2" id="KW-1185">Reference proteome</keyword>
<organism evidence="1 2">
    <name type="scientific">Rhizophagus irregularis</name>
    <dbReference type="NCBI Taxonomy" id="588596"/>
    <lineage>
        <taxon>Eukaryota</taxon>
        <taxon>Fungi</taxon>
        <taxon>Fungi incertae sedis</taxon>
        <taxon>Mucoromycota</taxon>
        <taxon>Glomeromycotina</taxon>
        <taxon>Glomeromycetes</taxon>
        <taxon>Glomerales</taxon>
        <taxon>Glomeraceae</taxon>
        <taxon>Rhizophagus</taxon>
    </lineage>
</organism>
<proteinExistence type="predicted"/>
<comment type="caution">
    <text evidence="1">The sequence shown here is derived from an EMBL/GenBank/DDBJ whole genome shotgun (WGS) entry which is preliminary data.</text>
</comment>
<name>A0A2I1G947_9GLOM</name>
<sequence length="68" mass="8156">MTHIITKVMGDKIDNFSYQYDGNEQDEPHINSEFDDFSRRRKIVQIMFRASIRSGICVKIKEFDNWKI</sequence>
<evidence type="ECO:0000313" key="2">
    <source>
        <dbReference type="Proteomes" id="UP000234323"/>
    </source>
</evidence>
<accession>A0A2I1G947</accession>
<dbReference type="Proteomes" id="UP000234323">
    <property type="component" value="Unassembled WGS sequence"/>
</dbReference>
<evidence type="ECO:0000313" key="1">
    <source>
        <dbReference type="EMBL" id="PKY43129.1"/>
    </source>
</evidence>
<dbReference type="EMBL" id="LLXI01000237">
    <property type="protein sequence ID" value="PKY43129.1"/>
    <property type="molecule type" value="Genomic_DNA"/>
</dbReference>
<gene>
    <name evidence="1" type="ORF">RhiirA4_398295</name>
</gene>
<feature type="non-terminal residue" evidence="1">
    <location>
        <position position="68"/>
    </location>
</feature>
<dbReference type="AlphaFoldDB" id="A0A2I1G947"/>